<dbReference type="AlphaFoldDB" id="A0A5B7IV31"/>
<evidence type="ECO:0000313" key="1">
    <source>
        <dbReference type="EMBL" id="MPC86029.1"/>
    </source>
</evidence>
<organism evidence="1 2">
    <name type="scientific">Portunus trituberculatus</name>
    <name type="common">Swimming crab</name>
    <name type="synonym">Neptunus trituberculatus</name>
    <dbReference type="NCBI Taxonomy" id="210409"/>
    <lineage>
        <taxon>Eukaryota</taxon>
        <taxon>Metazoa</taxon>
        <taxon>Ecdysozoa</taxon>
        <taxon>Arthropoda</taxon>
        <taxon>Crustacea</taxon>
        <taxon>Multicrustacea</taxon>
        <taxon>Malacostraca</taxon>
        <taxon>Eumalacostraca</taxon>
        <taxon>Eucarida</taxon>
        <taxon>Decapoda</taxon>
        <taxon>Pleocyemata</taxon>
        <taxon>Brachyura</taxon>
        <taxon>Eubrachyura</taxon>
        <taxon>Portunoidea</taxon>
        <taxon>Portunidae</taxon>
        <taxon>Portuninae</taxon>
        <taxon>Portunus</taxon>
    </lineage>
</organism>
<dbReference type="EMBL" id="VSRR010070301">
    <property type="protein sequence ID" value="MPC86029.1"/>
    <property type="molecule type" value="Genomic_DNA"/>
</dbReference>
<dbReference type="Proteomes" id="UP000324222">
    <property type="component" value="Unassembled WGS sequence"/>
</dbReference>
<keyword evidence="2" id="KW-1185">Reference proteome</keyword>
<protein>
    <recommendedName>
        <fullName evidence="3">RNA-directed DNA polymerase from mobile element jockey</fullName>
    </recommendedName>
</protein>
<reference evidence="1 2" key="1">
    <citation type="submission" date="2019-05" db="EMBL/GenBank/DDBJ databases">
        <title>Another draft genome of Portunus trituberculatus and its Hox gene families provides insights of decapod evolution.</title>
        <authorList>
            <person name="Jeong J.-H."/>
            <person name="Song I."/>
            <person name="Kim S."/>
            <person name="Choi T."/>
            <person name="Kim D."/>
            <person name="Ryu S."/>
            <person name="Kim W."/>
        </authorList>
    </citation>
    <scope>NUCLEOTIDE SEQUENCE [LARGE SCALE GENOMIC DNA]</scope>
    <source>
        <tissue evidence="1">Muscle</tissue>
    </source>
</reference>
<evidence type="ECO:0008006" key="3">
    <source>
        <dbReference type="Google" id="ProtNLM"/>
    </source>
</evidence>
<evidence type="ECO:0000313" key="2">
    <source>
        <dbReference type="Proteomes" id="UP000324222"/>
    </source>
</evidence>
<dbReference type="PANTHER" id="PTHR47510">
    <property type="entry name" value="REVERSE TRANSCRIPTASE DOMAIN-CONTAINING PROTEIN"/>
    <property type="match status" value="1"/>
</dbReference>
<proteinExistence type="predicted"/>
<sequence length="231" mass="25567">MRDVKVKRTIQEEAENVLCSESRGSYSAELETMMTIDYQWIVLQEPKSLQSSSDESSTPHKDSLPSPESHALYISARNHAKSVLQLAKHSFIYRKCQKLSNCNSPRDFWHLAKNISNNFTSSSFPPLFHLDGITAISSVSKAKLFSQTFANNSTLDDSGFVPPYPPSSDYFMPTVKVLRKDGFHALASLNPQKAYGPDGVLPIVLKNCGSVPAPCLAKLFQLCLSTSTFPS</sequence>
<dbReference type="PANTHER" id="PTHR47510:SF9">
    <property type="entry name" value="ENDONUCLEASE_EXONUCLEASE_PHOSPHATASE DOMAIN-CONTAINING PROTEIN"/>
    <property type="match status" value="1"/>
</dbReference>
<gene>
    <name evidence="1" type="ORF">E2C01_080841</name>
</gene>
<name>A0A5B7IV31_PORTR</name>
<comment type="caution">
    <text evidence="1">The sequence shown here is derived from an EMBL/GenBank/DDBJ whole genome shotgun (WGS) entry which is preliminary data.</text>
</comment>
<accession>A0A5B7IV31</accession>